<name>A0A1V1PAW2_9BACT</name>
<dbReference type="InterPro" id="IPR013320">
    <property type="entry name" value="ConA-like_dom_sf"/>
</dbReference>
<comment type="caution">
    <text evidence="1">The sequence shown here is derived from an EMBL/GenBank/DDBJ whole genome shotgun (WGS) entry which is preliminary data.</text>
</comment>
<dbReference type="Proteomes" id="UP000189670">
    <property type="component" value="Unassembled WGS sequence"/>
</dbReference>
<reference evidence="2" key="1">
    <citation type="submission" date="2012-11" db="EMBL/GenBank/DDBJ databases">
        <authorList>
            <person name="Lucero-Rivera Y.E."/>
            <person name="Tovar-Ramirez D."/>
        </authorList>
    </citation>
    <scope>NUCLEOTIDE SEQUENCE [LARGE SCALE GENOMIC DNA]</scope>
    <source>
        <strain evidence="2">Araruama</strain>
    </source>
</reference>
<evidence type="ECO:0008006" key="3">
    <source>
        <dbReference type="Google" id="ProtNLM"/>
    </source>
</evidence>
<dbReference type="EMBL" id="ATBP01000189">
    <property type="protein sequence ID" value="ETR72049.1"/>
    <property type="molecule type" value="Genomic_DNA"/>
</dbReference>
<evidence type="ECO:0000313" key="1">
    <source>
        <dbReference type="EMBL" id="ETR72049.1"/>
    </source>
</evidence>
<organism evidence="1 2">
    <name type="scientific">Candidatus Magnetoglobus multicellularis str. Araruama</name>
    <dbReference type="NCBI Taxonomy" id="890399"/>
    <lineage>
        <taxon>Bacteria</taxon>
        <taxon>Pseudomonadati</taxon>
        <taxon>Thermodesulfobacteriota</taxon>
        <taxon>Desulfobacteria</taxon>
        <taxon>Desulfobacterales</taxon>
        <taxon>Desulfobacteraceae</taxon>
        <taxon>Candidatus Magnetoglobus</taxon>
    </lineage>
</organism>
<evidence type="ECO:0000313" key="2">
    <source>
        <dbReference type="Proteomes" id="UP000189670"/>
    </source>
</evidence>
<dbReference type="SUPFAM" id="SSF49899">
    <property type="entry name" value="Concanavalin A-like lectins/glucanases"/>
    <property type="match status" value="1"/>
</dbReference>
<sequence length="1063" mass="120754">MKFSNASTTASIISDYGFGDLVQDPKDSDWIFFNGSFSNGVISFGESGQSNMLENLGKTDAFVCGIRPDGNFLREVSLEIISTPDENTDIAHDVLPKAGRATYLEGTSFEASVPEMIQKTATIEGKIYEDVIRYVCTGFNVEGTITGGTENKYVFTLNEDMRLIFNWQKKIAVMVDSQFVNSNSPSEAFGNPEPAVGRHYYDNLDRVILQIDGMVKSYENPGTRHIVSGFTQNGVFKPIDDPVEDRLQVTQFTVAEPVLVRFYWAKQYRIQVSTSGSSSSSLPLIRSVDSSGNAVSQYHGVGEFWFDSSSNIRIMSKEYENLLGLSGWFNGSGGIADTGELTDLDTQLISNDPYRYLSILSLNTEITITWDYGDRIFRELVKIGDPLRFIHVPKEIRMQREHDQPPANTTLVDTPPDTTISNMYLWSEKELRLYPTRPGVFILEWFMEGTEERMKTEITSIWPEQTSYMHVANTPPVLMDISDTDERTFKSLIYTESEATVSIENQFESLKRGHSLLYYTHVDYQDTQPLDIYLSMDGVDDYIDLGTEINLTNTPFTIEFWARRASIDKAQDLITQDSENNGLRIGFKNTNVLTFSFSEIELDTPIPYADNSWHHYALAFEPEGYTRYIYVDGNLIAFESYENGQPYINQGSVLVGKSDHSYFHGDIDDIRFFSTVRTAEAILTSKNSALTQNTESLAAYYPLDRHLPSAYIAEKTGQLPEAAMHNVYLETAWQFKENFVKQASTGDEQSECVLLKSVETRFWNDHFIQSQTAIATEIKSQYHDSAVPHNGYVFFEKARYNVEAYNRNTMKGPLFAVNTQYTSSPEDDLVIVWYRMQDGINWPWQPEKFTAYWPETSNRIVIASRFGSEGKDKNGKDQTVFYHNRYQNVRLYNQPDPDKAGYNPNEEHAGIFSSFKHMTDANPPSAAYALRNNLNITVKSDAFTSEPFVLVQYTDIRINKVDMAIYAIEAMDESMGYTFEYPIKAGDIVAGPYPLNEIIGANPPNEIYGESGKTDQQITYWEDHKGTPWCISGNSFLYAYFIIRWIHHSGIPKNSQARPSVFP</sequence>
<proteinExistence type="predicted"/>
<protein>
    <recommendedName>
        <fullName evidence="3">LamG-like jellyroll fold domain-containing protein</fullName>
    </recommendedName>
</protein>
<dbReference type="Pfam" id="PF13385">
    <property type="entry name" value="Laminin_G_3"/>
    <property type="match status" value="1"/>
</dbReference>
<accession>A0A1V1PAW2</accession>
<dbReference type="Gene3D" id="2.60.120.200">
    <property type="match status" value="1"/>
</dbReference>
<gene>
    <name evidence="1" type="ORF">OMM_02014</name>
</gene>
<dbReference type="AlphaFoldDB" id="A0A1V1PAW2"/>